<dbReference type="InterPro" id="IPR023319">
    <property type="entry name" value="Tex-like_HTH_dom_sf"/>
</dbReference>
<dbReference type="Proteomes" id="UP000385544">
    <property type="component" value="Unassembled WGS sequence"/>
</dbReference>
<dbReference type="InterPro" id="IPR018974">
    <property type="entry name" value="Tex-like_N"/>
</dbReference>
<reference evidence="2 3" key="1">
    <citation type="submission" date="2019-07" db="EMBL/GenBank/DDBJ databases">
        <authorList>
            <person name="Hibberd C M."/>
            <person name="Gehrig L. J."/>
            <person name="Chang H.-W."/>
            <person name="Venkatesh S."/>
        </authorList>
    </citation>
    <scope>NUCLEOTIDE SEQUENCE [LARGE SCALE GENOMIC DNA]</scope>
    <source>
        <strain evidence="2">Streptococcus_constellatus_SS_Bg39</strain>
    </source>
</reference>
<dbReference type="Pfam" id="PF09371">
    <property type="entry name" value="Tex_N"/>
    <property type="match status" value="1"/>
</dbReference>
<dbReference type="Gene3D" id="1.10.10.650">
    <property type="entry name" value="RuvA domain 2-like"/>
    <property type="match status" value="1"/>
</dbReference>
<feature type="domain" description="Tex-like protein N-terminal" evidence="1">
    <location>
        <begin position="15"/>
        <end position="71"/>
    </location>
</feature>
<evidence type="ECO:0000259" key="1">
    <source>
        <dbReference type="Pfam" id="PF09371"/>
    </source>
</evidence>
<accession>A0A564TVR6</accession>
<evidence type="ECO:0000313" key="3">
    <source>
        <dbReference type="Proteomes" id="UP000385544"/>
    </source>
</evidence>
<name>A0A564TVR6_STRCV</name>
<dbReference type="SUPFAM" id="SSF158832">
    <property type="entry name" value="Tex N-terminal region-like"/>
    <property type="match status" value="1"/>
</dbReference>
<sequence length="96" mass="11026">MRYGIIFFMETNIIELSQSLKIGQKQVEKVLELTAEGNTIPFIARYRKEMTGNLDEVEIKAILDLDKSLTNRSGYSTAQSGFCRHIKCGHKRLWSD</sequence>
<protein>
    <recommendedName>
        <fullName evidence="1">Tex-like protein N-terminal domain-containing protein</fullName>
    </recommendedName>
</protein>
<dbReference type="EMBL" id="CABHMZ010000029">
    <property type="protein sequence ID" value="VUX11357.1"/>
    <property type="molecule type" value="Genomic_DNA"/>
</dbReference>
<gene>
    <name evidence="2" type="ORF">SCSS39_02010</name>
</gene>
<proteinExistence type="predicted"/>
<dbReference type="AlphaFoldDB" id="A0A564TVR6"/>
<evidence type="ECO:0000313" key="2">
    <source>
        <dbReference type="EMBL" id="VUX11357.1"/>
    </source>
</evidence>
<organism evidence="2 3">
    <name type="scientific">Streptococcus constellatus</name>
    <dbReference type="NCBI Taxonomy" id="76860"/>
    <lineage>
        <taxon>Bacteria</taxon>
        <taxon>Bacillati</taxon>
        <taxon>Bacillota</taxon>
        <taxon>Bacilli</taxon>
        <taxon>Lactobacillales</taxon>
        <taxon>Streptococcaceae</taxon>
        <taxon>Streptococcus</taxon>
        <taxon>Streptococcus anginosus group</taxon>
    </lineage>
</organism>